<keyword evidence="2" id="KW-1185">Reference proteome</keyword>
<accession>A0A2W2CJV4</accession>
<evidence type="ECO:0008006" key="3">
    <source>
        <dbReference type="Google" id="ProtNLM"/>
    </source>
</evidence>
<sequence>MIDADFRWPSAARAWLDLPAPIRTAMVAAGAASWREIFDGRATYNKQWRLARPPVMDETSLGVLNAVCDRLAQLIFEACRRRAGTAGELRRLLGVAEGDTRLLDDAEPLTGALLAAFRPDVLLSGGVPQVVEYNIDSSLGGAFDADTTVRRFVEVYRRHGLTDRIRLEPAPSAVDRRFAAVRAGLGLPDGARVAMLIDFDAEYPGLDDPERFFAVLSPVVERAAAFGMDLVIAPVADLTRDGRGRLVARGAPVDGVFRLFVPNRVTPSAGVDALEAALAAGAVPMWVSAAAWLLANKTVFAWLWDDVDGLPAADRDLVQRYVPRTWVLTAGLLERAVAEQRDLVAKPADGSAGVDVLIGRELDADGWRDGVRRAAERGGFILQRYVPADSVPLDFVHIESGETVSADVPYSIAPYLFGRRPAGACIRTGFPGCDGVLNLARGVLLSGLLVVDPPPTAR</sequence>
<protein>
    <recommendedName>
        <fullName evidence="3">Circularly permuted ATPgrasp domain-containing protein</fullName>
    </recommendedName>
</protein>
<proteinExistence type="predicted"/>
<dbReference type="Proteomes" id="UP000248749">
    <property type="component" value="Unassembled WGS sequence"/>
</dbReference>
<evidence type="ECO:0000313" key="1">
    <source>
        <dbReference type="EMBL" id="PZF98200.1"/>
    </source>
</evidence>
<evidence type="ECO:0000313" key="2">
    <source>
        <dbReference type="Proteomes" id="UP000248749"/>
    </source>
</evidence>
<dbReference type="RefSeq" id="WP_111134636.1">
    <property type="nucleotide sequence ID" value="NZ_POUB01000080.1"/>
</dbReference>
<gene>
    <name evidence="1" type="ORF">C1I99_13910</name>
</gene>
<dbReference type="SUPFAM" id="SSF56059">
    <property type="entry name" value="Glutathione synthetase ATP-binding domain-like"/>
    <property type="match status" value="1"/>
</dbReference>
<dbReference type="AlphaFoldDB" id="A0A2W2CJV4"/>
<organism evidence="1 2">
    <name type="scientific">Micromonospora deserti</name>
    <dbReference type="NCBI Taxonomy" id="2070366"/>
    <lineage>
        <taxon>Bacteria</taxon>
        <taxon>Bacillati</taxon>
        <taxon>Actinomycetota</taxon>
        <taxon>Actinomycetes</taxon>
        <taxon>Micromonosporales</taxon>
        <taxon>Micromonosporaceae</taxon>
        <taxon>Micromonospora</taxon>
    </lineage>
</organism>
<dbReference type="EMBL" id="POUB01000080">
    <property type="protein sequence ID" value="PZF98200.1"/>
    <property type="molecule type" value="Genomic_DNA"/>
</dbReference>
<reference evidence="1 2" key="1">
    <citation type="submission" date="2018-01" db="EMBL/GenBank/DDBJ databases">
        <title>Draft genome sequence of Salinispora sp. 13K206.</title>
        <authorList>
            <person name="Sahin N."/>
            <person name="Saygin H."/>
            <person name="Ay H."/>
        </authorList>
    </citation>
    <scope>NUCLEOTIDE SEQUENCE [LARGE SCALE GENOMIC DNA]</scope>
    <source>
        <strain evidence="1 2">13K206</strain>
    </source>
</reference>
<comment type="caution">
    <text evidence="1">The sequence shown here is derived from an EMBL/GenBank/DDBJ whole genome shotgun (WGS) entry which is preliminary data.</text>
</comment>
<dbReference type="OrthoDB" id="3798740at2"/>
<name>A0A2W2CJV4_9ACTN</name>